<protein>
    <submittedName>
        <fullName evidence="1">Uncharacterized protein</fullName>
    </submittedName>
</protein>
<evidence type="ECO:0000313" key="1">
    <source>
        <dbReference type="EMBL" id="KAB8246187.1"/>
    </source>
</evidence>
<gene>
    <name evidence="1" type="ORF">BDV35DRAFT_231070</name>
</gene>
<proteinExistence type="predicted"/>
<name>A0A5N6GWJ7_ASPFL</name>
<organism evidence="1">
    <name type="scientific">Aspergillus flavus</name>
    <dbReference type="NCBI Taxonomy" id="5059"/>
    <lineage>
        <taxon>Eukaryota</taxon>
        <taxon>Fungi</taxon>
        <taxon>Dikarya</taxon>
        <taxon>Ascomycota</taxon>
        <taxon>Pezizomycotina</taxon>
        <taxon>Eurotiomycetes</taxon>
        <taxon>Eurotiomycetidae</taxon>
        <taxon>Eurotiales</taxon>
        <taxon>Aspergillaceae</taxon>
        <taxon>Aspergillus</taxon>
        <taxon>Aspergillus subgen. Circumdati</taxon>
    </lineage>
</organism>
<dbReference type="EMBL" id="ML734602">
    <property type="protein sequence ID" value="KAB8246187.1"/>
    <property type="molecule type" value="Genomic_DNA"/>
</dbReference>
<dbReference type="Proteomes" id="UP000325434">
    <property type="component" value="Unassembled WGS sequence"/>
</dbReference>
<sequence length="117" mass="13475">MVYRVIFDLGYHLEDRKPSHSGDDMILSPWSERSEEEYTRVPMPPTNLNPFISVKIRLCTCPRPMYLGSFLTLSRSWKNGNLISTPMLSYAMPRPRCTAVDLHSLSARFNVCSNFQS</sequence>
<reference evidence="1" key="1">
    <citation type="submission" date="2019-04" db="EMBL/GenBank/DDBJ databases">
        <title>Friends and foes A comparative genomics study of 23 Aspergillus species from section Flavi.</title>
        <authorList>
            <consortium name="DOE Joint Genome Institute"/>
            <person name="Kjaerbolling I."/>
            <person name="Vesth T."/>
            <person name="Frisvad J.C."/>
            <person name="Nybo J.L."/>
            <person name="Theobald S."/>
            <person name="Kildgaard S."/>
            <person name="Isbrandt T."/>
            <person name="Kuo A."/>
            <person name="Sato A."/>
            <person name="Lyhne E.K."/>
            <person name="Kogle M.E."/>
            <person name="Wiebenga A."/>
            <person name="Kun R.S."/>
            <person name="Lubbers R.J."/>
            <person name="Makela M.R."/>
            <person name="Barry K."/>
            <person name="Chovatia M."/>
            <person name="Clum A."/>
            <person name="Daum C."/>
            <person name="Haridas S."/>
            <person name="He G."/>
            <person name="LaButti K."/>
            <person name="Lipzen A."/>
            <person name="Mondo S."/>
            <person name="Riley R."/>
            <person name="Salamov A."/>
            <person name="Simmons B.A."/>
            <person name="Magnuson J.K."/>
            <person name="Henrissat B."/>
            <person name="Mortensen U.H."/>
            <person name="Larsen T.O."/>
            <person name="Devries R.P."/>
            <person name="Grigoriev I.V."/>
            <person name="Machida M."/>
            <person name="Baker S.E."/>
            <person name="Andersen M.R."/>
        </authorList>
    </citation>
    <scope>NUCLEOTIDE SEQUENCE [LARGE SCALE GENOMIC DNA]</scope>
    <source>
        <strain evidence="1">CBS 121.62</strain>
    </source>
</reference>
<accession>A0A5N6GWJ7</accession>
<dbReference type="AlphaFoldDB" id="A0A5N6GWJ7"/>